<gene>
    <name evidence="2" type="ORF">NBRC3257_2607</name>
</gene>
<reference evidence="2 3" key="1">
    <citation type="submission" date="2013-08" db="EMBL/GenBank/DDBJ databases">
        <title>Gluconobacter thailandicus NBRC 3257 whole genome sequence.</title>
        <authorList>
            <person name="Matsutani M."/>
            <person name="Yakushi T."/>
            <person name="Matsushita K."/>
        </authorList>
    </citation>
    <scope>NUCLEOTIDE SEQUENCE [LARGE SCALE GENOMIC DNA]</scope>
    <source>
        <strain evidence="2 3">NBRC 3257</strain>
    </source>
</reference>
<name>A0ABQ0IZJ7_GLUTH</name>
<keyword evidence="1" id="KW-1133">Transmembrane helix</keyword>
<evidence type="ECO:0000313" key="3">
    <source>
        <dbReference type="Proteomes" id="UP000018209"/>
    </source>
</evidence>
<protein>
    <recommendedName>
        <fullName evidence="4">Transmembrane protein</fullName>
    </recommendedName>
</protein>
<evidence type="ECO:0000313" key="2">
    <source>
        <dbReference type="EMBL" id="GAD27608.1"/>
    </source>
</evidence>
<keyword evidence="3" id="KW-1185">Reference proteome</keyword>
<feature type="transmembrane region" description="Helical" evidence="1">
    <location>
        <begin position="39"/>
        <end position="57"/>
    </location>
</feature>
<sequence>MMRASFLCGQFAMLLLAAGSARGSGIFFRKSPPGSYRLGLQLAGFALLVLSLFLELYGNDFPIVATATWIGLLSLEVLFAALICTALNARKRSAR</sequence>
<organism evidence="2 3">
    <name type="scientific">Gluconobacter thailandicus NBRC 3257</name>
    <dbReference type="NCBI Taxonomy" id="1381097"/>
    <lineage>
        <taxon>Bacteria</taxon>
        <taxon>Pseudomonadati</taxon>
        <taxon>Pseudomonadota</taxon>
        <taxon>Alphaproteobacteria</taxon>
        <taxon>Acetobacterales</taxon>
        <taxon>Acetobacteraceae</taxon>
        <taxon>Gluconobacter</taxon>
    </lineage>
</organism>
<dbReference type="EMBL" id="BASM01000032">
    <property type="protein sequence ID" value="GAD27608.1"/>
    <property type="molecule type" value="Genomic_DNA"/>
</dbReference>
<dbReference type="Proteomes" id="UP000018209">
    <property type="component" value="Unassembled WGS sequence"/>
</dbReference>
<comment type="caution">
    <text evidence="2">The sequence shown here is derived from an EMBL/GenBank/DDBJ whole genome shotgun (WGS) entry which is preliminary data.</text>
</comment>
<keyword evidence="1" id="KW-0812">Transmembrane</keyword>
<feature type="transmembrane region" description="Helical" evidence="1">
    <location>
        <begin position="69"/>
        <end position="89"/>
    </location>
</feature>
<keyword evidence="1" id="KW-0472">Membrane</keyword>
<evidence type="ECO:0008006" key="4">
    <source>
        <dbReference type="Google" id="ProtNLM"/>
    </source>
</evidence>
<proteinExistence type="predicted"/>
<evidence type="ECO:0000256" key="1">
    <source>
        <dbReference type="SAM" id="Phobius"/>
    </source>
</evidence>
<dbReference type="RefSeq" id="WP_224777754.1">
    <property type="nucleotide sequence ID" value="NZ_BASM01000032.1"/>
</dbReference>
<accession>A0ABQ0IZJ7</accession>